<feature type="region of interest" description="Disordered" evidence="2">
    <location>
        <begin position="267"/>
        <end position="290"/>
    </location>
</feature>
<evidence type="ECO:0000313" key="4">
    <source>
        <dbReference type="Proteomes" id="UP000242450"/>
    </source>
</evidence>
<dbReference type="OrthoDB" id="3548878at2759"/>
<keyword evidence="1" id="KW-0175">Coiled coil</keyword>
<feature type="compositionally biased region" description="Basic and acidic residues" evidence="2">
    <location>
        <begin position="269"/>
        <end position="280"/>
    </location>
</feature>
<dbReference type="GO" id="GO:0035459">
    <property type="term" value="P:vesicle cargo loading"/>
    <property type="evidence" value="ECO:0007669"/>
    <property type="project" value="TreeGrafter"/>
</dbReference>
<sequence length="668" mass="75944">MVCPGCLVQVWFHIEHRALISMVWYGPVGRGGPTCFCVSLGHNEGTSFCWGCVRLSHTGDAGVLITEVCDDMRASLTVLGYQCEMIDYVVIVQVFIVLLLLERIVWSFKERFSVQGDKEHASSSSALALVKSNTFSQYHTDLEEDNHSGLAYDLNASKLARRNIICTMVRHGPKAKPRCSDQEQPMSETARDIQALYQEQKTVETQVQEAKASLTLLPATEQGPKLSIVNFTACVKSQVSLQEDWLKMKEMAASLGGKDVGENLELEEQGNKDQVDDHAKGSRKKWKDAAMSREHLNIHSREKKQFYNIVKKEKKAKMIAHHKVSQAKKASIERPDYYPGDKGNNMTEAHHPKGIEHLGILAVKTDLDLQHKVQSSEADGLVSLTTEELETYRRRFQDLELQLERTIFSYQWQILTLKRKAIDDWLQVRKAERNLLLIRQEVTGLKQRIRESAVQLQLLEVDFHVFNHLSGTFGRDNCFSDLCTQDGAVSEVTESPAQLKQPWVYIKLDHYGLISSYQDLYYLETQEILEHFMAKVPIDMRPSLALPGYQWEMIEYDVIQTKELADSLAEEDTSGNVEPVAGDLLADKAEGSWRKLKDVAVPSDHVKLIIERKINSKQTLLKERAHQTGYYKCIQPKEASVKRAGQHLVERGNEVTKAYLEKERELLG</sequence>
<dbReference type="EMBL" id="MKHE01000015">
    <property type="protein sequence ID" value="OWK07656.1"/>
    <property type="molecule type" value="Genomic_DNA"/>
</dbReference>
<proteinExistence type="predicted"/>
<protein>
    <submittedName>
        <fullName evidence="3">Uncharacterized protein</fullName>
    </submittedName>
</protein>
<dbReference type="GO" id="GO:0006888">
    <property type="term" value="P:endoplasmic reticulum to Golgi vesicle-mediated transport"/>
    <property type="evidence" value="ECO:0007669"/>
    <property type="project" value="TreeGrafter"/>
</dbReference>
<dbReference type="PANTHER" id="PTHR23158">
    <property type="entry name" value="MELANOMA INHIBITORY ACTIVITY-RELATED"/>
    <property type="match status" value="1"/>
</dbReference>
<feature type="non-terminal residue" evidence="3">
    <location>
        <position position="668"/>
    </location>
</feature>
<comment type="caution">
    <text evidence="3">The sequence shown here is derived from an EMBL/GenBank/DDBJ whole genome shotgun (WGS) entry which is preliminary data.</text>
</comment>
<dbReference type="GO" id="GO:0009306">
    <property type="term" value="P:protein secretion"/>
    <property type="evidence" value="ECO:0007669"/>
    <property type="project" value="TreeGrafter"/>
</dbReference>
<evidence type="ECO:0000256" key="2">
    <source>
        <dbReference type="SAM" id="MobiDB-lite"/>
    </source>
</evidence>
<reference evidence="3 4" key="1">
    <citation type="journal article" date="2018" name="Mol. Genet. Genomics">
        <title>The red deer Cervus elaphus genome CerEla1.0: sequencing, annotating, genes, and chromosomes.</title>
        <authorList>
            <person name="Bana N.A."/>
            <person name="Nyiri A."/>
            <person name="Nagy J."/>
            <person name="Frank K."/>
            <person name="Nagy T."/>
            <person name="Steger V."/>
            <person name="Schiller M."/>
            <person name="Lakatos P."/>
            <person name="Sugar L."/>
            <person name="Horn P."/>
            <person name="Barta E."/>
            <person name="Orosz L."/>
        </authorList>
    </citation>
    <scope>NUCLEOTIDE SEQUENCE [LARGE SCALE GENOMIC DNA]</scope>
    <source>
        <strain evidence="3">Hungarian</strain>
    </source>
</reference>
<evidence type="ECO:0000313" key="3">
    <source>
        <dbReference type="EMBL" id="OWK07656.1"/>
    </source>
</evidence>
<dbReference type="GO" id="GO:0070971">
    <property type="term" value="C:endoplasmic reticulum exit site"/>
    <property type="evidence" value="ECO:0007669"/>
    <property type="project" value="TreeGrafter"/>
</dbReference>
<dbReference type="GO" id="GO:0005789">
    <property type="term" value="C:endoplasmic reticulum membrane"/>
    <property type="evidence" value="ECO:0007669"/>
    <property type="project" value="TreeGrafter"/>
</dbReference>
<accession>A0A212CNN9</accession>
<dbReference type="InterPro" id="IPR051500">
    <property type="entry name" value="cTAGE_MIA/OTOR"/>
</dbReference>
<name>A0A212CNN9_CEREH</name>
<keyword evidence="4" id="KW-1185">Reference proteome</keyword>
<dbReference type="AlphaFoldDB" id="A0A212CNN9"/>
<dbReference type="PANTHER" id="PTHR23158:SF38">
    <property type="entry name" value="MELANOMA INHIBITORY ACTIVITY PROTEIN 2"/>
    <property type="match status" value="1"/>
</dbReference>
<organism evidence="3 4">
    <name type="scientific">Cervus elaphus hippelaphus</name>
    <name type="common">European red deer</name>
    <dbReference type="NCBI Taxonomy" id="46360"/>
    <lineage>
        <taxon>Eukaryota</taxon>
        <taxon>Metazoa</taxon>
        <taxon>Chordata</taxon>
        <taxon>Craniata</taxon>
        <taxon>Vertebrata</taxon>
        <taxon>Euteleostomi</taxon>
        <taxon>Mammalia</taxon>
        <taxon>Eutheria</taxon>
        <taxon>Laurasiatheria</taxon>
        <taxon>Artiodactyla</taxon>
        <taxon>Ruminantia</taxon>
        <taxon>Pecora</taxon>
        <taxon>Cervidae</taxon>
        <taxon>Cervinae</taxon>
        <taxon>Cervus</taxon>
    </lineage>
</organism>
<dbReference type="Proteomes" id="UP000242450">
    <property type="component" value="Chromosome 15"/>
</dbReference>
<gene>
    <name evidence="3" type="ORF">Celaphus_00008430</name>
</gene>
<evidence type="ECO:0000256" key="1">
    <source>
        <dbReference type="ARBA" id="ARBA00023054"/>
    </source>
</evidence>